<reference evidence="1" key="1">
    <citation type="submission" date="2014-11" db="EMBL/GenBank/DDBJ databases">
        <authorList>
            <person name="Amaro Gonzalez C."/>
        </authorList>
    </citation>
    <scope>NUCLEOTIDE SEQUENCE</scope>
</reference>
<name>A0A0E9VQL3_ANGAN</name>
<organism evidence="1">
    <name type="scientific">Anguilla anguilla</name>
    <name type="common">European freshwater eel</name>
    <name type="synonym">Muraena anguilla</name>
    <dbReference type="NCBI Taxonomy" id="7936"/>
    <lineage>
        <taxon>Eukaryota</taxon>
        <taxon>Metazoa</taxon>
        <taxon>Chordata</taxon>
        <taxon>Craniata</taxon>
        <taxon>Vertebrata</taxon>
        <taxon>Euteleostomi</taxon>
        <taxon>Actinopterygii</taxon>
        <taxon>Neopterygii</taxon>
        <taxon>Teleostei</taxon>
        <taxon>Anguilliformes</taxon>
        <taxon>Anguillidae</taxon>
        <taxon>Anguilla</taxon>
    </lineage>
</organism>
<accession>A0A0E9VQL3</accession>
<proteinExistence type="predicted"/>
<protein>
    <submittedName>
        <fullName evidence="1">Uncharacterized protein</fullName>
    </submittedName>
</protein>
<dbReference type="EMBL" id="GBXM01028892">
    <property type="protein sequence ID" value="JAH79685.1"/>
    <property type="molecule type" value="Transcribed_RNA"/>
</dbReference>
<sequence>MEMVIQVKIREMTKAGCSLLLQQTSLALILNWLSAPVHETFCYH</sequence>
<dbReference type="AlphaFoldDB" id="A0A0E9VQL3"/>
<evidence type="ECO:0000313" key="1">
    <source>
        <dbReference type="EMBL" id="JAH79685.1"/>
    </source>
</evidence>
<reference evidence="1" key="2">
    <citation type="journal article" date="2015" name="Fish Shellfish Immunol.">
        <title>Early steps in the European eel (Anguilla anguilla)-Vibrio vulnificus interaction in the gills: Role of the RtxA13 toxin.</title>
        <authorList>
            <person name="Callol A."/>
            <person name="Pajuelo D."/>
            <person name="Ebbesson L."/>
            <person name="Teles M."/>
            <person name="MacKenzie S."/>
            <person name="Amaro C."/>
        </authorList>
    </citation>
    <scope>NUCLEOTIDE SEQUENCE</scope>
</reference>